<dbReference type="InterPro" id="IPR035464">
    <property type="entry name" value="SIS_AgaS"/>
</dbReference>
<dbReference type="PANTHER" id="PTHR32502:SF3">
    <property type="entry name" value="D-GALACTOSAMINE-6-PHOSPHATE DEAMINASE AGAS-RELATED"/>
    <property type="match status" value="1"/>
</dbReference>
<dbReference type="AlphaFoldDB" id="A0A0R2FKA7"/>
<dbReference type="GO" id="GO:0016787">
    <property type="term" value="F:hydrolase activity"/>
    <property type="evidence" value="ECO:0007669"/>
    <property type="project" value="UniProtKB-KW"/>
</dbReference>
<comment type="similarity">
    <text evidence="1">Belongs to the SIS family. AgaS subfamily.</text>
</comment>
<dbReference type="GO" id="GO:0097367">
    <property type="term" value="F:carbohydrate derivative binding"/>
    <property type="evidence" value="ECO:0007669"/>
    <property type="project" value="InterPro"/>
</dbReference>
<dbReference type="InterPro" id="IPR035466">
    <property type="entry name" value="GlmS/AgaS_SIS"/>
</dbReference>
<keyword evidence="2" id="KW-0677">Repeat</keyword>
<evidence type="ECO:0000256" key="2">
    <source>
        <dbReference type="ARBA" id="ARBA00022737"/>
    </source>
</evidence>
<dbReference type="GO" id="GO:0016853">
    <property type="term" value="F:isomerase activity"/>
    <property type="evidence" value="ECO:0007669"/>
    <property type="project" value="UniProtKB-KW"/>
</dbReference>
<name>A0A0R2FKA7_9LACO</name>
<dbReference type="InterPro" id="IPR046348">
    <property type="entry name" value="SIS_dom_sf"/>
</dbReference>
<dbReference type="InterPro" id="IPR001347">
    <property type="entry name" value="SIS_dom"/>
</dbReference>
<dbReference type="GO" id="GO:0009401">
    <property type="term" value="P:phosphoenolpyruvate-dependent sugar phosphotransferase system"/>
    <property type="evidence" value="ECO:0007669"/>
    <property type="project" value="TreeGrafter"/>
</dbReference>
<gene>
    <name evidence="6" type="ORF">FC75_GL000890</name>
</gene>
<evidence type="ECO:0000313" key="6">
    <source>
        <dbReference type="EMBL" id="KRN25210.1"/>
    </source>
</evidence>
<accession>A0A0R2FKA7</accession>
<comment type="caution">
    <text evidence="6">The sequence shown here is derived from an EMBL/GenBank/DDBJ whole genome shotgun (WGS) entry which is preliminary data.</text>
</comment>
<dbReference type="CDD" id="cd05010">
    <property type="entry name" value="SIS_AgaS_like"/>
    <property type="match status" value="1"/>
</dbReference>
<dbReference type="EMBL" id="AYZJ01000017">
    <property type="protein sequence ID" value="KRN25210.1"/>
    <property type="molecule type" value="Genomic_DNA"/>
</dbReference>
<organism evidence="6 7">
    <name type="scientific">Lacticaseibacillus camelliae DSM 22697 = JCM 13995</name>
    <dbReference type="NCBI Taxonomy" id="1423730"/>
    <lineage>
        <taxon>Bacteria</taxon>
        <taxon>Bacillati</taxon>
        <taxon>Bacillota</taxon>
        <taxon>Bacilli</taxon>
        <taxon>Lactobacillales</taxon>
        <taxon>Lactobacillaceae</taxon>
        <taxon>Lacticaseibacillus</taxon>
    </lineage>
</organism>
<dbReference type="PROSITE" id="PS51464">
    <property type="entry name" value="SIS"/>
    <property type="match status" value="2"/>
</dbReference>
<dbReference type="STRING" id="1423730.FC75_GL000890"/>
<comment type="catalytic activity">
    <reaction evidence="4">
        <text>D-galactosamine 6-phosphate + H2O = D-tagatopyranose 1-phosphate + NH4(+)</text>
        <dbReference type="Rhea" id="RHEA:47680"/>
        <dbReference type="ChEBI" id="CHEBI:15377"/>
        <dbReference type="ChEBI" id="CHEBI:28938"/>
        <dbReference type="ChEBI" id="CHEBI:71674"/>
        <dbReference type="ChEBI" id="CHEBI:138150"/>
    </reaction>
</comment>
<feature type="domain" description="SIS" evidence="5">
    <location>
        <begin position="225"/>
        <end position="374"/>
    </location>
</feature>
<dbReference type="PATRIC" id="fig|1423730.4.peg.940"/>
<dbReference type="GO" id="GO:1901135">
    <property type="term" value="P:carbohydrate derivative metabolic process"/>
    <property type="evidence" value="ECO:0007669"/>
    <property type="project" value="InterPro"/>
</dbReference>
<keyword evidence="3" id="KW-0378">Hydrolase</keyword>
<dbReference type="SUPFAM" id="SSF53697">
    <property type="entry name" value="SIS domain"/>
    <property type="match status" value="1"/>
</dbReference>
<dbReference type="PANTHER" id="PTHR32502">
    <property type="entry name" value="N-ACETYLGALACTOSAMINE PERMEASE II COMPONENT-RELATED"/>
    <property type="match status" value="1"/>
</dbReference>
<dbReference type="GO" id="GO:0005886">
    <property type="term" value="C:plasma membrane"/>
    <property type="evidence" value="ECO:0007669"/>
    <property type="project" value="TreeGrafter"/>
</dbReference>
<dbReference type="CDD" id="cd05008">
    <property type="entry name" value="SIS_GlmS_GlmD_1"/>
    <property type="match status" value="1"/>
</dbReference>
<feature type="domain" description="SIS" evidence="5">
    <location>
        <begin position="49"/>
        <end position="207"/>
    </location>
</feature>
<sequence>MEKVFEQSTEALTNLGAEITTREIKQQPDLWQEAFDNYETRQAVITDFLAKVTHQAAGQKVRVVFTGAGSSQYVGDTVTPYLQAHGDRDRFDFESVGSTDIVSDPAEFLKADTPTLLVSFARSGNSPESLKTVSLAEQIITNLHQISITCAPEGKLALNSANTSGTLLLLQPGRSNDKGFAMTGSFTCMLLTALLVFDTSSIESKRAWVGEMASMGKEVIEREQEVQSIVNQDFERIVYLGTGALGRLAREAQLKVLELTAGRFSTMFDTSMGFRHGPKSFVNDKTLVFDFVSNDSYSRRYDIDLLEEVKNDKIAPTIMAIGARQTNNFSGSEFNFGESISALPDAYQALPDIMFAQTLALLASVKVGNRPDTPSPTGTVNRVVKGVTLHDYPDTKEI</sequence>
<evidence type="ECO:0000259" key="5">
    <source>
        <dbReference type="PROSITE" id="PS51464"/>
    </source>
</evidence>
<evidence type="ECO:0000313" key="7">
    <source>
        <dbReference type="Proteomes" id="UP000050865"/>
    </source>
</evidence>
<evidence type="ECO:0000256" key="4">
    <source>
        <dbReference type="ARBA" id="ARBA00029292"/>
    </source>
</evidence>
<evidence type="ECO:0000256" key="3">
    <source>
        <dbReference type="ARBA" id="ARBA00022801"/>
    </source>
</evidence>
<evidence type="ECO:0000256" key="1">
    <source>
        <dbReference type="ARBA" id="ARBA00007748"/>
    </source>
</evidence>
<dbReference type="InterPro" id="IPR050303">
    <property type="entry name" value="GatZ_KbaZ_carbometab"/>
</dbReference>
<proteinExistence type="inferred from homology"/>
<dbReference type="Gene3D" id="3.40.50.10490">
    <property type="entry name" value="Glucose-6-phosphate isomerase like protein, domain 1"/>
    <property type="match status" value="2"/>
</dbReference>
<keyword evidence="7" id="KW-1185">Reference proteome</keyword>
<keyword evidence="6" id="KW-0413">Isomerase</keyword>
<dbReference type="Proteomes" id="UP000050865">
    <property type="component" value="Unassembled WGS sequence"/>
</dbReference>
<reference evidence="6 7" key="1">
    <citation type="journal article" date="2015" name="Genome Announc.">
        <title>Expanding the biotechnology potential of lactobacilli through comparative genomics of 213 strains and associated genera.</title>
        <authorList>
            <person name="Sun Z."/>
            <person name="Harris H.M."/>
            <person name="McCann A."/>
            <person name="Guo C."/>
            <person name="Argimon S."/>
            <person name="Zhang W."/>
            <person name="Yang X."/>
            <person name="Jeffery I.B."/>
            <person name="Cooney J.C."/>
            <person name="Kagawa T.F."/>
            <person name="Liu W."/>
            <person name="Song Y."/>
            <person name="Salvetti E."/>
            <person name="Wrobel A."/>
            <person name="Rasinkangas P."/>
            <person name="Parkhill J."/>
            <person name="Rea M.C."/>
            <person name="O'Sullivan O."/>
            <person name="Ritari J."/>
            <person name="Douillard F.P."/>
            <person name="Paul Ross R."/>
            <person name="Yang R."/>
            <person name="Briner A.E."/>
            <person name="Felis G.E."/>
            <person name="de Vos W.M."/>
            <person name="Barrangou R."/>
            <person name="Klaenhammer T.R."/>
            <person name="Caufield P.W."/>
            <person name="Cui Y."/>
            <person name="Zhang H."/>
            <person name="O'Toole P.W."/>
        </authorList>
    </citation>
    <scope>NUCLEOTIDE SEQUENCE [LARGE SCALE GENOMIC DNA]</scope>
    <source>
        <strain evidence="6 7">DSM 22697</strain>
    </source>
</reference>
<protein>
    <submittedName>
        <fullName evidence="6">Tagatose-6-phosphate ketose aldose isomerase</fullName>
    </submittedName>
</protein>